<evidence type="ECO:0000256" key="1">
    <source>
        <dbReference type="ARBA" id="ARBA00004196"/>
    </source>
</evidence>
<sequence>MKGRHGVWILAVILMMAGIFISSCYGTQLHDKGTYAIVMKSRDNWYNELASQGYRSVIEDAGKNCLTLYPEEATAQEQVRLIRNLIHEQVDAIAVAANDVDALAPALREAREKGISVITLDADAQADSRSIYIKPVDAEKLGRALVRSACELCGGSGQWCILSAGSRSANQNEWMYWMKKELEEAKYKDMRLVDIAFGEGVYDKAAKETERLLKNYPDVKVICSLSTEGIKAAADVVKKQGKEKTVKVIGLGLPSQMAEYIGDGEEDICPMMYIWDPVEMGKVAALVSMGLWSGDIEEQPGEDILLDNGRTYRIDTGYDGGLEIISGEPIRIDKDNIEYWETRL</sequence>
<evidence type="ECO:0000313" key="4">
    <source>
        <dbReference type="Proteomes" id="UP001299608"/>
    </source>
</evidence>
<dbReference type="PANTHER" id="PTHR30036">
    <property type="entry name" value="D-XYLOSE-BINDING PERIPLASMIC PROTEIN"/>
    <property type="match status" value="1"/>
</dbReference>
<gene>
    <name evidence="3" type="ORF">L0N08_07825</name>
</gene>
<dbReference type="RefSeq" id="WP_173906069.1">
    <property type="nucleotide sequence ID" value="NZ_JAAITT010000015.1"/>
</dbReference>
<dbReference type="Proteomes" id="UP001299608">
    <property type="component" value="Unassembled WGS sequence"/>
</dbReference>
<dbReference type="InterPro" id="IPR050555">
    <property type="entry name" value="Bact_Solute-Bind_Prot2"/>
</dbReference>
<dbReference type="EMBL" id="JAKNGE010000008">
    <property type="protein sequence ID" value="MCG4745313.1"/>
    <property type="molecule type" value="Genomic_DNA"/>
</dbReference>
<dbReference type="InterPro" id="IPR028082">
    <property type="entry name" value="Peripla_BP_I"/>
</dbReference>
<proteinExistence type="predicted"/>
<comment type="subcellular location">
    <subcellularLocation>
        <location evidence="1">Cell envelope</location>
    </subcellularLocation>
</comment>
<dbReference type="Pfam" id="PF13407">
    <property type="entry name" value="Peripla_BP_4"/>
    <property type="match status" value="1"/>
</dbReference>
<dbReference type="GO" id="GO:0030288">
    <property type="term" value="C:outer membrane-bounded periplasmic space"/>
    <property type="evidence" value="ECO:0007669"/>
    <property type="project" value="TreeGrafter"/>
</dbReference>
<comment type="caution">
    <text evidence="3">The sequence shown here is derived from an EMBL/GenBank/DDBJ whole genome shotgun (WGS) entry which is preliminary data.</text>
</comment>
<dbReference type="PROSITE" id="PS51257">
    <property type="entry name" value="PROKAR_LIPOPROTEIN"/>
    <property type="match status" value="1"/>
</dbReference>
<dbReference type="PANTHER" id="PTHR30036:SF8">
    <property type="entry name" value="ABC-TYPE SUGAR TRANSPORT SYSTEM PERIPLASMIC COMPONENT-LIKE PROTEIN"/>
    <property type="match status" value="1"/>
</dbReference>
<dbReference type="SUPFAM" id="SSF53822">
    <property type="entry name" value="Periplasmic binding protein-like I"/>
    <property type="match status" value="1"/>
</dbReference>
<accession>A0AAW5BZK3</accession>
<reference evidence="3" key="1">
    <citation type="submission" date="2022-01" db="EMBL/GenBank/DDBJ databases">
        <title>Collection of gut derived symbiotic bacterial strains cultured from healthy donors.</title>
        <authorList>
            <person name="Lin H."/>
            <person name="Kohout C."/>
            <person name="Waligurski E."/>
            <person name="Pamer E.G."/>
        </authorList>
    </citation>
    <scope>NUCLEOTIDE SEQUENCE</scope>
    <source>
        <strain evidence="3">DFI.6.55</strain>
    </source>
</reference>
<dbReference type="InterPro" id="IPR025997">
    <property type="entry name" value="SBP_2_dom"/>
</dbReference>
<dbReference type="GO" id="GO:0030246">
    <property type="term" value="F:carbohydrate binding"/>
    <property type="evidence" value="ECO:0007669"/>
    <property type="project" value="TreeGrafter"/>
</dbReference>
<protein>
    <submittedName>
        <fullName evidence="3">Substrate-binding domain-containing protein</fullName>
    </submittedName>
</protein>
<organism evidence="3 4">
    <name type="scientific">Enterocloster aldenensis</name>
    <dbReference type="NCBI Taxonomy" id="358742"/>
    <lineage>
        <taxon>Bacteria</taxon>
        <taxon>Bacillati</taxon>
        <taxon>Bacillota</taxon>
        <taxon>Clostridia</taxon>
        <taxon>Lachnospirales</taxon>
        <taxon>Lachnospiraceae</taxon>
        <taxon>Enterocloster</taxon>
    </lineage>
</organism>
<feature type="domain" description="Periplasmic binding protein" evidence="2">
    <location>
        <begin position="36"/>
        <end position="294"/>
    </location>
</feature>
<dbReference type="AlphaFoldDB" id="A0AAW5BZK3"/>
<dbReference type="Gene3D" id="3.40.50.2300">
    <property type="match status" value="2"/>
</dbReference>
<name>A0AAW5BZK3_9FIRM</name>
<evidence type="ECO:0000259" key="2">
    <source>
        <dbReference type="Pfam" id="PF13407"/>
    </source>
</evidence>
<evidence type="ECO:0000313" key="3">
    <source>
        <dbReference type="EMBL" id="MCG4745313.1"/>
    </source>
</evidence>